<dbReference type="Pfam" id="PF03441">
    <property type="entry name" value="FAD_binding_7"/>
    <property type="match status" value="1"/>
</dbReference>
<dbReference type="InterPro" id="IPR014729">
    <property type="entry name" value="Rossmann-like_a/b/a_fold"/>
</dbReference>
<dbReference type="Gene3D" id="1.10.579.10">
    <property type="entry name" value="DNA Cyclobutane Dipyrimidine Photolyase, subunit A, domain 3"/>
    <property type="match status" value="1"/>
</dbReference>
<dbReference type="AlphaFoldDB" id="A0A9D2QBT5"/>
<keyword evidence="3" id="KW-0157">Chromophore</keyword>
<dbReference type="PROSITE" id="PS00394">
    <property type="entry name" value="DNA_PHOTOLYASES_1_1"/>
    <property type="match status" value="1"/>
</dbReference>
<evidence type="ECO:0000256" key="2">
    <source>
        <dbReference type="ARBA" id="ARBA00022827"/>
    </source>
</evidence>
<feature type="binding site" evidence="4">
    <location>
        <begin position="263"/>
        <end position="267"/>
    </location>
    <ligand>
        <name>FAD</name>
        <dbReference type="ChEBI" id="CHEBI:57692"/>
    </ligand>
</feature>
<dbReference type="PANTHER" id="PTHR11455">
    <property type="entry name" value="CRYPTOCHROME"/>
    <property type="match status" value="1"/>
</dbReference>
<dbReference type="GO" id="GO:0003904">
    <property type="term" value="F:deoxyribodipyrimidine photo-lyase activity"/>
    <property type="evidence" value="ECO:0007669"/>
    <property type="project" value="TreeGrafter"/>
</dbReference>
<evidence type="ECO:0000256" key="3">
    <source>
        <dbReference type="ARBA" id="ARBA00022991"/>
    </source>
</evidence>
<dbReference type="GO" id="GO:0003677">
    <property type="term" value="F:DNA binding"/>
    <property type="evidence" value="ECO:0007669"/>
    <property type="project" value="TreeGrafter"/>
</dbReference>
<evidence type="ECO:0000256" key="5">
    <source>
        <dbReference type="PIRSR" id="PIRSR602081-2"/>
    </source>
</evidence>
<dbReference type="InterPro" id="IPR002081">
    <property type="entry name" value="Cryptochrome/DNA_photolyase_1"/>
</dbReference>
<feature type="domain" description="Photolyase/cryptochrome alpha/beta" evidence="6">
    <location>
        <begin position="6"/>
        <end position="135"/>
    </location>
</feature>
<evidence type="ECO:0000313" key="8">
    <source>
        <dbReference type="Proteomes" id="UP000823858"/>
    </source>
</evidence>
<name>A0A9D2QBT5_9CORY</name>
<dbReference type="InterPro" id="IPR005101">
    <property type="entry name" value="Cryptochr/Photolyase_FAD-bd"/>
</dbReference>
<dbReference type="Gene3D" id="1.25.40.80">
    <property type="match status" value="1"/>
</dbReference>
<evidence type="ECO:0000256" key="1">
    <source>
        <dbReference type="ARBA" id="ARBA00022630"/>
    </source>
</evidence>
<dbReference type="Gene3D" id="3.40.50.620">
    <property type="entry name" value="HUPs"/>
    <property type="match status" value="1"/>
</dbReference>
<reference evidence="7" key="1">
    <citation type="journal article" date="2021" name="PeerJ">
        <title>Extensive microbial diversity within the chicken gut microbiome revealed by metagenomics and culture.</title>
        <authorList>
            <person name="Gilroy R."/>
            <person name="Ravi A."/>
            <person name="Getino M."/>
            <person name="Pursley I."/>
            <person name="Horton D.L."/>
            <person name="Alikhan N.F."/>
            <person name="Baker D."/>
            <person name="Gharbi K."/>
            <person name="Hall N."/>
            <person name="Watson M."/>
            <person name="Adriaenssens E.M."/>
            <person name="Foster-Nyarko E."/>
            <person name="Jarju S."/>
            <person name="Secka A."/>
            <person name="Antonio M."/>
            <person name="Oren A."/>
            <person name="Chaudhuri R.R."/>
            <person name="La Ragione R."/>
            <person name="Hildebrand F."/>
            <person name="Pallen M.J."/>
        </authorList>
    </citation>
    <scope>NUCLEOTIDE SEQUENCE</scope>
    <source>
        <strain evidence="7">ChiHjej13B12-4958</strain>
    </source>
</reference>
<comment type="cofactor">
    <cofactor evidence="4">
        <name>FAD</name>
        <dbReference type="ChEBI" id="CHEBI:57692"/>
    </cofactor>
    <text evidence="4">Binds 1 FAD per subunit.</text>
</comment>
<proteinExistence type="predicted"/>
<dbReference type="PANTHER" id="PTHR11455:SF9">
    <property type="entry name" value="CRYPTOCHROME CIRCADIAN CLOCK 5 ISOFORM X1"/>
    <property type="match status" value="1"/>
</dbReference>
<dbReference type="Proteomes" id="UP000823858">
    <property type="component" value="Unassembled WGS sequence"/>
</dbReference>
<dbReference type="InterPro" id="IPR006050">
    <property type="entry name" value="DNA_photolyase_N"/>
</dbReference>
<dbReference type="GO" id="GO:0071949">
    <property type="term" value="F:FAD binding"/>
    <property type="evidence" value="ECO:0007669"/>
    <property type="project" value="TreeGrafter"/>
</dbReference>
<organism evidence="7 8">
    <name type="scientific">Candidatus Corynebacterium faecigallinarum</name>
    <dbReference type="NCBI Taxonomy" id="2838528"/>
    <lineage>
        <taxon>Bacteria</taxon>
        <taxon>Bacillati</taxon>
        <taxon>Actinomycetota</taxon>
        <taxon>Actinomycetes</taxon>
        <taxon>Mycobacteriales</taxon>
        <taxon>Corynebacteriaceae</taxon>
        <taxon>Corynebacterium</taxon>
    </lineage>
</organism>
<dbReference type="SUPFAM" id="SSF48173">
    <property type="entry name" value="Cryptochrome/photolyase FAD-binding domain"/>
    <property type="match status" value="1"/>
</dbReference>
<dbReference type="GO" id="GO:0009416">
    <property type="term" value="P:response to light stimulus"/>
    <property type="evidence" value="ECO:0007669"/>
    <property type="project" value="TreeGrafter"/>
</dbReference>
<dbReference type="InterPro" id="IPR018394">
    <property type="entry name" value="DNA_photolyase_1_CS_C"/>
</dbReference>
<dbReference type="SUPFAM" id="SSF52425">
    <property type="entry name" value="Cryptochrome/photolyase, N-terminal domain"/>
    <property type="match status" value="1"/>
</dbReference>
<dbReference type="GO" id="GO:0006139">
    <property type="term" value="P:nucleobase-containing compound metabolic process"/>
    <property type="evidence" value="ECO:0007669"/>
    <property type="project" value="UniProtKB-ARBA"/>
</dbReference>
<evidence type="ECO:0000256" key="4">
    <source>
        <dbReference type="PIRSR" id="PIRSR602081-1"/>
    </source>
</evidence>
<reference evidence="7" key="2">
    <citation type="submission" date="2021-04" db="EMBL/GenBank/DDBJ databases">
        <authorList>
            <person name="Gilroy R."/>
        </authorList>
    </citation>
    <scope>NUCLEOTIDE SEQUENCE</scope>
    <source>
        <strain evidence="7">ChiHjej13B12-4958</strain>
    </source>
</reference>
<evidence type="ECO:0000259" key="6">
    <source>
        <dbReference type="PROSITE" id="PS51645"/>
    </source>
</evidence>
<keyword evidence="1 4" id="KW-0285">Flavoprotein</keyword>
<feature type="binding site" evidence="4">
    <location>
        <position position="296"/>
    </location>
    <ligand>
        <name>FAD</name>
        <dbReference type="ChEBI" id="CHEBI:57692"/>
    </ligand>
</feature>
<keyword evidence="2 4" id="KW-0274">FAD</keyword>
<feature type="site" description="Electron transfer via tryptophanyl radical" evidence="5">
    <location>
        <position position="330"/>
    </location>
</feature>
<sequence length="506" mass="56922">MKTENPPTVVWFRDDLRTTDHDPLSWAAHRGPIIGLVIEEDPAHTGARALGAAARWWWGRSVAALATRLAECGIPLILSRGNPVDIVPDIARQIRAGGATWHRRYHTPLQDVDRRVSASLEQQGMVVRDYRGFLLTEPGDVLTRKYEPYKVFTPFSTAAATRVAVAISQDSATPLGGPSDRSRAGWRDAVDLLPESVRDEVISPGLATVNASEPAWTASLAEHCTPGESAARRRFSAFLDLLSATDTPFDYDSGRDRTDCEATSGMSPHLRFGEVSVLRIWLEASEVLSSEDAASFRSELLWRDFAWHRLHERPDLNTRNVRSQFDSFGWEWDPTEDQAIRWTGHGSPDPRQPTADDRFHRDLAAWRAGATGIPLVDAGMRQLWATGTMHNRVRMVVGSLLTKNLQIHWRHGEEWFWETLVDADVASNPFNWQWVAGSGDDAAPYFRIFNPVHQARRFDPEGKYTARWLRANDADEGEDPVLRPPIVDLRRSREEALAAFQSIRRG</sequence>
<dbReference type="PROSITE" id="PS51645">
    <property type="entry name" value="PHR_CRY_ALPHA_BETA"/>
    <property type="match status" value="1"/>
</dbReference>
<feature type="binding site" evidence="4">
    <location>
        <begin position="422"/>
        <end position="424"/>
    </location>
    <ligand>
        <name>FAD</name>
        <dbReference type="ChEBI" id="CHEBI:57692"/>
    </ligand>
</feature>
<dbReference type="InterPro" id="IPR036134">
    <property type="entry name" value="Crypto/Photolyase_FAD-like_sf"/>
</dbReference>
<dbReference type="InterPro" id="IPR036155">
    <property type="entry name" value="Crypto/Photolyase_N_sf"/>
</dbReference>
<feature type="site" description="Electron transfer via tryptophanyl radical" evidence="5">
    <location>
        <position position="409"/>
    </location>
</feature>
<evidence type="ECO:0000313" key="7">
    <source>
        <dbReference type="EMBL" id="HJC84303.1"/>
    </source>
</evidence>
<comment type="caution">
    <text evidence="7">The sequence shown here is derived from an EMBL/GenBank/DDBJ whole genome shotgun (WGS) entry which is preliminary data.</text>
</comment>
<dbReference type="Pfam" id="PF00875">
    <property type="entry name" value="DNA_photolyase"/>
    <property type="match status" value="1"/>
</dbReference>
<dbReference type="GO" id="GO:0006950">
    <property type="term" value="P:response to stress"/>
    <property type="evidence" value="ECO:0007669"/>
    <property type="project" value="UniProtKB-ARBA"/>
</dbReference>
<feature type="site" description="Electron transfer via tryptophanyl radical" evidence="5">
    <location>
        <position position="432"/>
    </location>
</feature>
<dbReference type="EMBL" id="DWVP01000003">
    <property type="protein sequence ID" value="HJC84303.1"/>
    <property type="molecule type" value="Genomic_DNA"/>
</dbReference>
<protein>
    <submittedName>
        <fullName evidence="7">DNA photolyase family protein</fullName>
    </submittedName>
</protein>
<gene>
    <name evidence="7" type="ORF">H9751_01890</name>
</gene>
<feature type="binding site" evidence="4">
    <location>
        <position position="251"/>
    </location>
    <ligand>
        <name>FAD</name>
        <dbReference type="ChEBI" id="CHEBI:57692"/>
    </ligand>
</feature>
<accession>A0A9D2QBT5</accession>